<evidence type="ECO:0000256" key="5">
    <source>
        <dbReference type="ARBA" id="ARBA00022448"/>
    </source>
</evidence>
<dbReference type="InterPro" id="IPR048279">
    <property type="entry name" value="MdtK-like"/>
</dbReference>
<keyword evidence="5" id="KW-0813">Transport</keyword>
<comment type="subcellular location">
    <subcellularLocation>
        <location evidence="2">Cell membrane</location>
        <topology evidence="2">Multi-pass membrane protein</topology>
    </subcellularLocation>
</comment>
<feature type="transmembrane region" description="Helical" evidence="13">
    <location>
        <begin position="96"/>
        <end position="116"/>
    </location>
</feature>
<evidence type="ECO:0000256" key="1">
    <source>
        <dbReference type="ARBA" id="ARBA00003408"/>
    </source>
</evidence>
<dbReference type="Pfam" id="PF01554">
    <property type="entry name" value="MatE"/>
    <property type="match status" value="2"/>
</dbReference>
<feature type="transmembrane region" description="Helical" evidence="13">
    <location>
        <begin position="352"/>
        <end position="374"/>
    </location>
</feature>
<evidence type="ECO:0000256" key="3">
    <source>
        <dbReference type="ARBA" id="ARBA00010199"/>
    </source>
</evidence>
<dbReference type="EMBL" id="JACOPG010000004">
    <property type="protein sequence ID" value="MBC5687015.1"/>
    <property type="molecule type" value="Genomic_DNA"/>
</dbReference>
<sequence>MKNEEMMKSGSVWKAIASMAIPSAVIMILMIFYNIADMFFIARLGDNAQVAAVSVVSPVFSIMSAIAMMLGNGGCTMIAKAFGAGEKDKAKTYSSLCMWTAIVLAVVFIVLALTFVDPLLAFLGAKGDVALYAKKYMIPIVLGSPFMMISTSVALLLRAEGAVMEGFCGNLIGTVVNLILDPIFILVFHWGVAGAALASVAGNALATFYYSYVISKKSQAMSFSLKYARKDVGAIGHILILGLPNAIASILSGFASTFSNQILSGYGTDALAAMAAAGKCTMIATTLVMAVGMGCQALISYNYGAQNIPRLKEVVRKLSILVFAISIVAGAFCFLFRKVIMAQFLTTDVLDLGVHMVTILLLTSPIIGVVYLVSGYFQAIDRPMESLVVSILRQGLLLIPALYICNRLSGLDGVVWAYVVADVISTIVALIVYLMRKNLCIIRSK</sequence>
<dbReference type="NCBIfam" id="TIGR00797">
    <property type="entry name" value="matE"/>
    <property type="match status" value="1"/>
</dbReference>
<comment type="caution">
    <text evidence="14">The sequence shown here is derived from an EMBL/GenBank/DDBJ whole genome shotgun (WGS) entry which is preliminary data.</text>
</comment>
<keyword evidence="8 13" id="KW-0812">Transmembrane</keyword>
<dbReference type="RefSeq" id="WP_186854616.1">
    <property type="nucleotide sequence ID" value="NZ_JACOPG010000004.1"/>
</dbReference>
<keyword evidence="10" id="KW-0406">Ion transport</keyword>
<keyword evidence="7" id="KW-1003">Cell membrane</keyword>
<feature type="transmembrane region" description="Helical" evidence="13">
    <location>
        <begin position="234"/>
        <end position="258"/>
    </location>
</feature>
<evidence type="ECO:0000256" key="4">
    <source>
        <dbReference type="ARBA" id="ARBA00020268"/>
    </source>
</evidence>
<dbReference type="InterPro" id="IPR050222">
    <property type="entry name" value="MATE_MdtK"/>
</dbReference>
<comment type="similarity">
    <text evidence="3">Belongs to the multi antimicrobial extrusion (MATE) (TC 2.A.66.1) family.</text>
</comment>
<feature type="transmembrane region" description="Helical" evidence="13">
    <location>
        <begin position="194"/>
        <end position="213"/>
    </location>
</feature>
<protein>
    <recommendedName>
        <fullName evidence="4">Probable multidrug resistance protein NorM</fullName>
    </recommendedName>
    <alternativeName>
        <fullName evidence="12">Multidrug-efflux transporter</fullName>
    </alternativeName>
</protein>
<keyword evidence="15" id="KW-1185">Reference proteome</keyword>
<feature type="transmembrane region" description="Helical" evidence="13">
    <location>
        <begin position="270"/>
        <end position="299"/>
    </location>
</feature>
<evidence type="ECO:0000256" key="13">
    <source>
        <dbReference type="SAM" id="Phobius"/>
    </source>
</evidence>
<dbReference type="Proteomes" id="UP000643810">
    <property type="component" value="Unassembled WGS sequence"/>
</dbReference>
<feature type="transmembrane region" description="Helical" evidence="13">
    <location>
        <begin position="169"/>
        <end position="188"/>
    </location>
</feature>
<evidence type="ECO:0000313" key="14">
    <source>
        <dbReference type="EMBL" id="MBC5687015.1"/>
    </source>
</evidence>
<organism evidence="14 15">
    <name type="scientific">Roseburia lenta</name>
    <dbReference type="NCBI Taxonomy" id="2763061"/>
    <lineage>
        <taxon>Bacteria</taxon>
        <taxon>Bacillati</taxon>
        <taxon>Bacillota</taxon>
        <taxon>Clostridia</taxon>
        <taxon>Lachnospirales</taxon>
        <taxon>Lachnospiraceae</taxon>
        <taxon>Roseburia</taxon>
    </lineage>
</organism>
<keyword evidence="6" id="KW-0050">Antiport</keyword>
<proteinExistence type="inferred from homology"/>
<dbReference type="PIRSF" id="PIRSF006603">
    <property type="entry name" value="DinF"/>
    <property type="match status" value="1"/>
</dbReference>
<keyword evidence="11 13" id="KW-0472">Membrane</keyword>
<comment type="function">
    <text evidence="1">Multidrug efflux pump.</text>
</comment>
<accession>A0ABR7GIB9</accession>
<keyword evidence="9 13" id="KW-1133">Transmembrane helix</keyword>
<dbReference type="InterPro" id="IPR002528">
    <property type="entry name" value="MATE_fam"/>
</dbReference>
<feature type="transmembrane region" description="Helical" evidence="13">
    <location>
        <begin position="386"/>
        <end position="404"/>
    </location>
</feature>
<evidence type="ECO:0000256" key="9">
    <source>
        <dbReference type="ARBA" id="ARBA00022989"/>
    </source>
</evidence>
<dbReference type="PANTHER" id="PTHR43298:SF2">
    <property type="entry name" value="FMN_FAD EXPORTER YEEO-RELATED"/>
    <property type="match status" value="1"/>
</dbReference>
<dbReference type="PANTHER" id="PTHR43298">
    <property type="entry name" value="MULTIDRUG RESISTANCE PROTEIN NORM-RELATED"/>
    <property type="match status" value="1"/>
</dbReference>
<feature type="transmembrane region" description="Helical" evidence="13">
    <location>
        <begin position="320"/>
        <end position="340"/>
    </location>
</feature>
<feature type="transmembrane region" description="Helical" evidence="13">
    <location>
        <begin position="12"/>
        <end position="36"/>
    </location>
</feature>
<feature type="transmembrane region" description="Helical" evidence="13">
    <location>
        <begin position="416"/>
        <end position="435"/>
    </location>
</feature>
<evidence type="ECO:0000313" key="15">
    <source>
        <dbReference type="Proteomes" id="UP000643810"/>
    </source>
</evidence>
<evidence type="ECO:0000256" key="10">
    <source>
        <dbReference type="ARBA" id="ARBA00023065"/>
    </source>
</evidence>
<evidence type="ECO:0000256" key="6">
    <source>
        <dbReference type="ARBA" id="ARBA00022449"/>
    </source>
</evidence>
<gene>
    <name evidence="14" type="ORF">H8R94_10435</name>
</gene>
<evidence type="ECO:0000256" key="8">
    <source>
        <dbReference type="ARBA" id="ARBA00022692"/>
    </source>
</evidence>
<evidence type="ECO:0000256" key="7">
    <source>
        <dbReference type="ARBA" id="ARBA00022475"/>
    </source>
</evidence>
<name>A0ABR7GIB9_9FIRM</name>
<reference evidence="14 15" key="1">
    <citation type="submission" date="2020-08" db="EMBL/GenBank/DDBJ databases">
        <title>Genome public.</title>
        <authorList>
            <person name="Liu C."/>
            <person name="Sun Q."/>
        </authorList>
    </citation>
    <scope>NUCLEOTIDE SEQUENCE [LARGE SCALE GENOMIC DNA]</scope>
    <source>
        <strain evidence="14 15">NSJ-9</strain>
    </source>
</reference>
<feature type="transmembrane region" description="Helical" evidence="13">
    <location>
        <begin position="48"/>
        <end position="70"/>
    </location>
</feature>
<evidence type="ECO:0000256" key="2">
    <source>
        <dbReference type="ARBA" id="ARBA00004651"/>
    </source>
</evidence>
<evidence type="ECO:0000256" key="11">
    <source>
        <dbReference type="ARBA" id="ARBA00023136"/>
    </source>
</evidence>
<evidence type="ECO:0000256" key="12">
    <source>
        <dbReference type="ARBA" id="ARBA00031636"/>
    </source>
</evidence>
<feature type="transmembrane region" description="Helical" evidence="13">
    <location>
        <begin position="136"/>
        <end position="157"/>
    </location>
</feature>